<feature type="compositionally biased region" description="Polar residues" evidence="3">
    <location>
        <begin position="997"/>
        <end position="1007"/>
    </location>
</feature>
<dbReference type="InterPro" id="IPR015943">
    <property type="entry name" value="WD40/YVTN_repeat-like_dom_sf"/>
</dbReference>
<dbReference type="GO" id="GO:0060271">
    <property type="term" value="P:cilium assembly"/>
    <property type="evidence" value="ECO:0007669"/>
    <property type="project" value="TreeGrafter"/>
</dbReference>
<dbReference type="InterPro" id="IPR039468">
    <property type="entry name" value="WDR19_WD40_rpt"/>
</dbReference>
<gene>
    <name evidence="6" type="ORF">WJX84_006022</name>
</gene>
<keyword evidence="7" id="KW-1185">Reference proteome</keyword>
<dbReference type="Pfam" id="PF15911">
    <property type="entry name" value="Beta-prop_WDR19_2nd"/>
    <property type="match status" value="1"/>
</dbReference>
<evidence type="ECO:0000256" key="3">
    <source>
        <dbReference type="SAM" id="MobiDB-lite"/>
    </source>
</evidence>
<organism evidence="6 7">
    <name type="scientific">Apatococcus fuscideae</name>
    <dbReference type="NCBI Taxonomy" id="2026836"/>
    <lineage>
        <taxon>Eukaryota</taxon>
        <taxon>Viridiplantae</taxon>
        <taxon>Chlorophyta</taxon>
        <taxon>core chlorophytes</taxon>
        <taxon>Trebouxiophyceae</taxon>
        <taxon>Chlorellales</taxon>
        <taxon>Chlorellaceae</taxon>
        <taxon>Apatococcus</taxon>
    </lineage>
</organism>
<dbReference type="PANTHER" id="PTHR14920:SF0">
    <property type="entry name" value="WD REPEAT DOMAIN 19"/>
    <property type="match status" value="1"/>
</dbReference>
<comment type="caution">
    <text evidence="6">The sequence shown here is derived from an EMBL/GenBank/DDBJ whole genome shotgun (WGS) entry which is preliminary data.</text>
</comment>
<feature type="domain" description="WDR19 first beta-propeller" evidence="5">
    <location>
        <begin position="21"/>
        <end position="235"/>
    </location>
</feature>
<feature type="compositionally biased region" description="Polar residues" evidence="3">
    <location>
        <begin position="533"/>
        <end position="550"/>
    </location>
</feature>
<dbReference type="InterPro" id="IPR057855">
    <property type="entry name" value="Beta-prop_WDR19_1st"/>
</dbReference>
<dbReference type="Proteomes" id="UP001485043">
    <property type="component" value="Unassembled WGS sequence"/>
</dbReference>
<dbReference type="GO" id="GO:0030991">
    <property type="term" value="C:intraciliary transport particle A"/>
    <property type="evidence" value="ECO:0007669"/>
    <property type="project" value="TreeGrafter"/>
</dbReference>
<dbReference type="Gene3D" id="2.130.10.10">
    <property type="entry name" value="YVTN repeat-like/Quinoprotein amine dehydrogenase"/>
    <property type="match status" value="2"/>
</dbReference>
<evidence type="ECO:0000313" key="6">
    <source>
        <dbReference type="EMBL" id="KAK9864300.1"/>
    </source>
</evidence>
<dbReference type="SUPFAM" id="SSF50978">
    <property type="entry name" value="WD40 repeat-like"/>
    <property type="match status" value="1"/>
</dbReference>
<reference evidence="6 7" key="1">
    <citation type="journal article" date="2024" name="Nat. Commun.">
        <title>Phylogenomics reveals the evolutionary origins of lichenization in chlorophyte algae.</title>
        <authorList>
            <person name="Puginier C."/>
            <person name="Libourel C."/>
            <person name="Otte J."/>
            <person name="Skaloud P."/>
            <person name="Haon M."/>
            <person name="Grisel S."/>
            <person name="Petersen M."/>
            <person name="Berrin J.G."/>
            <person name="Delaux P.M."/>
            <person name="Dal Grande F."/>
            <person name="Keller J."/>
        </authorList>
    </citation>
    <scope>NUCLEOTIDE SEQUENCE [LARGE SCALE GENOMIC DNA]</scope>
    <source>
        <strain evidence="6 7">SAG 2523</strain>
    </source>
</reference>
<dbReference type="GO" id="GO:0005929">
    <property type="term" value="C:cilium"/>
    <property type="evidence" value="ECO:0007669"/>
    <property type="project" value="TreeGrafter"/>
</dbReference>
<proteinExistence type="predicted"/>
<feature type="region of interest" description="Disordered" evidence="3">
    <location>
        <begin position="503"/>
        <end position="550"/>
    </location>
</feature>
<dbReference type="Gene3D" id="1.25.40.470">
    <property type="match status" value="1"/>
</dbReference>
<dbReference type="PANTHER" id="PTHR14920">
    <property type="entry name" value="OSMOTIC AVOIDANCE ABNORMAL PROTEIN 1/WD REPEAT MEMBRANE PROTEIN"/>
    <property type="match status" value="1"/>
</dbReference>
<keyword evidence="2" id="KW-0677">Repeat</keyword>
<feature type="region of interest" description="Disordered" evidence="3">
    <location>
        <begin position="986"/>
        <end position="1013"/>
    </location>
</feature>
<accession>A0AAW1T4V5</accession>
<evidence type="ECO:0000256" key="2">
    <source>
        <dbReference type="ARBA" id="ARBA00022737"/>
    </source>
</evidence>
<dbReference type="Pfam" id="PF23389">
    <property type="entry name" value="Beta-prop_WDR19_1st"/>
    <property type="match status" value="1"/>
</dbReference>
<protein>
    <submittedName>
        <fullName evidence="6">Uncharacterized protein</fullName>
    </submittedName>
</protein>
<feature type="compositionally biased region" description="Polar residues" evidence="3">
    <location>
        <begin position="509"/>
        <end position="525"/>
    </location>
</feature>
<evidence type="ECO:0000256" key="1">
    <source>
        <dbReference type="ARBA" id="ARBA00022574"/>
    </source>
</evidence>
<feature type="domain" description="WDR19 WD40 repeat" evidence="4">
    <location>
        <begin position="274"/>
        <end position="451"/>
    </location>
</feature>
<evidence type="ECO:0000313" key="7">
    <source>
        <dbReference type="Proteomes" id="UP001485043"/>
    </source>
</evidence>
<dbReference type="EMBL" id="JALJOV010000370">
    <property type="protein sequence ID" value="KAK9864300.1"/>
    <property type="molecule type" value="Genomic_DNA"/>
</dbReference>
<evidence type="ECO:0000259" key="4">
    <source>
        <dbReference type="Pfam" id="PF15911"/>
    </source>
</evidence>
<sequence length="1308" mass="139648">MLLQSASTLQADGKLWRLPDKHAGPIACAAWSSSDLIASGGPDSQVTITRSDDGETLRKFPMHSQVLEMHFRSREAAGESDSAQPGGLDLLSINLGQSLLVMQIAAEATAPGKGKRPTELVFQERYGRISQHAWASDSLIVIGFKLGQMVMVSAQHGEATRELLSLHCLPEAGIRCVSVCPSRGIAVVGGGNRVKLVALHEEAQQEAFQLPKGQTVSSLDCASASGLIAVATQAGGVLCYSSGAPSLMATCGPIVAHATAADVLQLVDTAAAATTSATLAVRCTIELMALGAAHVALCGGGQVRVWRFDLRQLAGEEFQQVADFSCATIPEGLCVNETHVALLSQGKIYLMASSSSYVVKVFVPSMQSRPRLEGFAFKAGHERIFCGHESGAVNVHQLPSGNRLHSFHHASGGIFKLWPHPAEARLVLQDSQGSAHLLELEQSQSTPLPLDLTDQLVIHWQSHHPLHQLSSLSPLAGKLQALDLATKQDQPLTVPRARAFGDQLIPAKQSPQAQSARLSAQTRTNPLMEVSRDPQSGQSETGSGPDVAQSSQGDAWLLLAANGQDPVQLYAYSHVTIWGPELRLVAAQEGPEGQTAVAFVEDSAIFRSPEGALSAVPLQACLACSQAVRDGALLSEDAKQQLQACLDLGRRSQCLLLAEHAQSESCWQQLADSAMQTLNIGLAIRAYQALGEAGMVAALEDVRGEKDRQVLAGHMALWGFQDYSTAQACFLASSKPGMAIDMKLDLGDQAGALELARQHEPSRAAALALQLALVNEEEGEDEAAMSLYLEAANAEPKLPEDQLRACTAGLVLALARCRELERSIHLALELEDPGTTLKLGEMLEAQNLPQSAAGLFEAAGKPEKAAALYMRAGSWEDAQRLANVCGFSGLHLSLAAALEGDRQLEAAGHHYQAGKDFESAVRLLLQHPSTQQRAIDVARSSRHSAAAGLVAQHLLEQQSFQEAVEFLKLCGNIKKAAAIERQLGVAAPPEGPESRVSARSSDGSVTSAPARHSQAASFAPAADALKELLEQLQGEDGVDRAVQKVMRTGDPCLAAALLQHLQQLPDLSAAEARQTMCLALAMHADAATAAVDAGRLEQQSGAYKAAHERLWAMRKYLHGHEQPVPAELEQALASVHSYLLVKRLVRRNDHKGAAHMLIRVSADIVHFPKHVVPILTSTVMECHRAGLQRSAFSHCQALMQPELLDSINPAYRHKAASLLRQDPARLKDEVEVDVPCPLCGAAGPESELECQSCRGQIPCCVLSGKRMILYDSTTCRSCHAPMRRSALAAVMAIEGNDECCLICHTKLA</sequence>
<keyword evidence="1" id="KW-0853">WD repeat</keyword>
<name>A0AAW1T4V5_9CHLO</name>
<dbReference type="GO" id="GO:0035721">
    <property type="term" value="P:intraciliary retrograde transport"/>
    <property type="evidence" value="ECO:0007669"/>
    <property type="project" value="InterPro"/>
</dbReference>
<dbReference type="InterPro" id="IPR040379">
    <property type="entry name" value="WDR19/dyf-2"/>
</dbReference>
<evidence type="ECO:0000259" key="5">
    <source>
        <dbReference type="Pfam" id="PF23389"/>
    </source>
</evidence>
<dbReference type="InterPro" id="IPR036322">
    <property type="entry name" value="WD40_repeat_dom_sf"/>
</dbReference>